<feature type="transmembrane region" description="Helical" evidence="1">
    <location>
        <begin position="294"/>
        <end position="315"/>
    </location>
</feature>
<feature type="transmembrane region" description="Helical" evidence="1">
    <location>
        <begin position="206"/>
        <end position="225"/>
    </location>
</feature>
<keyword evidence="1" id="KW-0472">Membrane</keyword>
<sequence>SASNTTSPSTGTLGITPFLPVSSAPPIIFQWVSLIPFVIYLSTYRHSYKLVGKAALACSPGVTLFPKLGILSSIADFLEDGPEYLDRACSMSELRKEVWDANFGSKFPCANGAASEILMSSLLQHGVGSIRMPVARSPPPHQNCTAIPPPEEKPRFHRYQTLHVVHCTHQGSRPAFSHQVFRFCSHVAIQVLIFIVLLGVSAISCLFGLYGTGAAVLSSALFHLCRQFIRINRPDTYLLNNEEDNNVGCMLAGIHQNASTWYLYIGDRGIIDSLLNKSMILSITTPFGDTGTKYLALFLRLLALLQLLSMTFVAAQMAWDGVGMLVLIVVAWISDLIVYGDSQLTKRWLSSNNISMKIKSFHFSGRAILIGAIQVFKKNSVERWMDEILAPSDRRAIWLARL</sequence>
<dbReference type="AlphaFoldDB" id="A0A2J6PLL5"/>
<reference evidence="2 3" key="1">
    <citation type="submission" date="2016-05" db="EMBL/GenBank/DDBJ databases">
        <title>A degradative enzymes factory behind the ericoid mycorrhizal symbiosis.</title>
        <authorList>
            <consortium name="DOE Joint Genome Institute"/>
            <person name="Martino E."/>
            <person name="Morin E."/>
            <person name="Grelet G."/>
            <person name="Kuo A."/>
            <person name="Kohler A."/>
            <person name="Daghino S."/>
            <person name="Barry K."/>
            <person name="Choi C."/>
            <person name="Cichocki N."/>
            <person name="Clum A."/>
            <person name="Copeland A."/>
            <person name="Hainaut M."/>
            <person name="Haridas S."/>
            <person name="Labutti K."/>
            <person name="Lindquist E."/>
            <person name="Lipzen A."/>
            <person name="Khouja H.-R."/>
            <person name="Murat C."/>
            <person name="Ohm R."/>
            <person name="Olson A."/>
            <person name="Spatafora J."/>
            <person name="Veneault-Fourrey C."/>
            <person name="Henrissat B."/>
            <person name="Grigoriev I."/>
            <person name="Martin F."/>
            <person name="Perotto S."/>
        </authorList>
    </citation>
    <scope>NUCLEOTIDE SEQUENCE [LARGE SCALE GENOMIC DNA]</scope>
    <source>
        <strain evidence="2 3">UAMH 7357</strain>
    </source>
</reference>
<proteinExistence type="predicted"/>
<keyword evidence="3" id="KW-1185">Reference proteome</keyword>
<dbReference type="OrthoDB" id="3527261at2759"/>
<gene>
    <name evidence="2" type="ORF">NA56DRAFT_530508</name>
</gene>
<evidence type="ECO:0000256" key="1">
    <source>
        <dbReference type="SAM" id="Phobius"/>
    </source>
</evidence>
<accession>A0A2J6PLL5</accession>
<feature type="transmembrane region" description="Helical" evidence="1">
    <location>
        <begin position="321"/>
        <end position="340"/>
    </location>
</feature>
<feature type="non-terminal residue" evidence="2">
    <location>
        <position position="1"/>
    </location>
</feature>
<protein>
    <submittedName>
        <fullName evidence="2">Uncharacterized protein</fullName>
    </submittedName>
</protein>
<dbReference type="Proteomes" id="UP000235672">
    <property type="component" value="Unassembled WGS sequence"/>
</dbReference>
<evidence type="ECO:0000313" key="3">
    <source>
        <dbReference type="Proteomes" id="UP000235672"/>
    </source>
</evidence>
<feature type="transmembrane region" description="Helical" evidence="1">
    <location>
        <begin position="180"/>
        <end position="200"/>
    </location>
</feature>
<organism evidence="2 3">
    <name type="scientific">Hyaloscypha hepaticicola</name>
    <dbReference type="NCBI Taxonomy" id="2082293"/>
    <lineage>
        <taxon>Eukaryota</taxon>
        <taxon>Fungi</taxon>
        <taxon>Dikarya</taxon>
        <taxon>Ascomycota</taxon>
        <taxon>Pezizomycotina</taxon>
        <taxon>Leotiomycetes</taxon>
        <taxon>Helotiales</taxon>
        <taxon>Hyaloscyphaceae</taxon>
        <taxon>Hyaloscypha</taxon>
    </lineage>
</organism>
<feature type="transmembrane region" description="Helical" evidence="1">
    <location>
        <begin position="27"/>
        <end position="44"/>
    </location>
</feature>
<dbReference type="EMBL" id="KZ613517">
    <property type="protein sequence ID" value="PMD14925.1"/>
    <property type="molecule type" value="Genomic_DNA"/>
</dbReference>
<keyword evidence="1" id="KW-1133">Transmembrane helix</keyword>
<evidence type="ECO:0000313" key="2">
    <source>
        <dbReference type="EMBL" id="PMD14925.1"/>
    </source>
</evidence>
<feature type="non-terminal residue" evidence="2">
    <location>
        <position position="402"/>
    </location>
</feature>
<keyword evidence="1" id="KW-0812">Transmembrane</keyword>
<name>A0A2J6PLL5_9HELO</name>